<feature type="region of interest" description="Disordered" evidence="2">
    <location>
        <begin position="150"/>
        <end position="187"/>
    </location>
</feature>
<reference evidence="3 4" key="1">
    <citation type="submission" date="2015-04" db="EMBL/GenBank/DDBJ databases">
        <authorList>
            <person name="Syromyatnikov M.Y."/>
            <person name="Popov V.N."/>
        </authorList>
    </citation>
    <scope>NUCLEOTIDE SEQUENCE [LARGE SCALE GENOMIC DNA]</scope>
    <source>
        <strain evidence="3">WF-38-12</strain>
    </source>
</reference>
<evidence type="ECO:0000256" key="2">
    <source>
        <dbReference type="SAM" id="MobiDB-lite"/>
    </source>
</evidence>
<feature type="coiled-coil region" evidence="1">
    <location>
        <begin position="299"/>
        <end position="387"/>
    </location>
</feature>
<evidence type="ECO:0000313" key="3">
    <source>
        <dbReference type="EMBL" id="CRG88464.1"/>
    </source>
</evidence>
<proteinExistence type="predicted"/>
<sequence length="401" mass="44931">MARPVRWTEEEKRQMVTMRSQNQHMSWEDFQKVSTLMNSQRPMCCSMVANLMENLWPTRTVGALAFMYSEVNRMDRLNASAQDQNIPEQSPPNHPLPDNSPPDQFLSSTAKRPPETLREGEAACDIAGSPAQSSHTVKHPRMEHSNVMKEQQIAGSADRGHSKSTDPKSPEASIARQNGVNTSSPNLTIANAIHSHPCKTGTQSELTEAAQVEEEAANGLPLPCSITDAVPNETTPSGPTPVQQLEKPMCDFQGVDPLGVNRIENEIADLAQRFCDDISVVRKRRKMIHVQQSELTEAFSSLQSNLLDLKHKVEQKEEEGNQVQAALKQLQQQMENQIKEAVKKAVSEANEENDRLRSEIRVRSRNTIELKRRHDKLEKENTTLRETLKGIFAAAKPYNST</sequence>
<name>A0A0U1LYP7_TALIS</name>
<evidence type="ECO:0000313" key="4">
    <source>
        <dbReference type="Proteomes" id="UP000054383"/>
    </source>
</evidence>
<accession>A0A0U1LYP7</accession>
<feature type="compositionally biased region" description="Basic and acidic residues" evidence="2">
    <location>
        <begin position="158"/>
        <end position="169"/>
    </location>
</feature>
<feature type="region of interest" description="Disordered" evidence="2">
    <location>
        <begin position="83"/>
        <end position="117"/>
    </location>
</feature>
<organism evidence="3 4">
    <name type="scientific">Talaromyces islandicus</name>
    <name type="common">Penicillium islandicum</name>
    <dbReference type="NCBI Taxonomy" id="28573"/>
    <lineage>
        <taxon>Eukaryota</taxon>
        <taxon>Fungi</taxon>
        <taxon>Dikarya</taxon>
        <taxon>Ascomycota</taxon>
        <taxon>Pezizomycotina</taxon>
        <taxon>Eurotiomycetes</taxon>
        <taxon>Eurotiomycetidae</taxon>
        <taxon>Eurotiales</taxon>
        <taxon>Trichocomaceae</taxon>
        <taxon>Talaromyces</taxon>
        <taxon>Talaromyces sect. Islandici</taxon>
    </lineage>
</organism>
<keyword evidence="1" id="KW-0175">Coiled coil</keyword>
<dbReference type="Proteomes" id="UP000054383">
    <property type="component" value="Unassembled WGS sequence"/>
</dbReference>
<keyword evidence="4" id="KW-1185">Reference proteome</keyword>
<evidence type="ECO:0000256" key="1">
    <source>
        <dbReference type="SAM" id="Coils"/>
    </source>
</evidence>
<dbReference type="EMBL" id="CVMT01000004">
    <property type="protein sequence ID" value="CRG88464.1"/>
    <property type="molecule type" value="Genomic_DNA"/>
</dbReference>
<feature type="compositionally biased region" description="Pro residues" evidence="2">
    <location>
        <begin position="89"/>
        <end position="100"/>
    </location>
</feature>
<dbReference type="OrthoDB" id="10527781at2759"/>
<feature type="compositionally biased region" description="Polar residues" evidence="2">
    <location>
        <begin position="175"/>
        <end position="187"/>
    </location>
</feature>
<protein>
    <submittedName>
        <fullName evidence="3">Uncharacterized protein</fullName>
    </submittedName>
</protein>
<gene>
    <name evidence="3" type="ORF">PISL3812_05494</name>
</gene>
<dbReference type="AlphaFoldDB" id="A0A0U1LYP7"/>